<feature type="transmembrane region" description="Helical" evidence="3">
    <location>
        <begin position="44"/>
        <end position="64"/>
    </location>
</feature>
<keyword evidence="5" id="KW-1185">Reference proteome</keyword>
<dbReference type="AlphaFoldDB" id="A0A1N7M8L8"/>
<sequence length="123" mass="14094">MKKFNSIMQLLVALFFAVSLVFFMTFEGVKNLFGVAELHSGTVVSFLLVGLLLFLGAWGTSAIVKRNYESDLAKKELEKKELKAKLYDLEQGVKLKNMDQRIDSRDKDEEKESSVIRPRQNFK</sequence>
<feature type="coiled-coil region" evidence="1">
    <location>
        <begin position="65"/>
        <end position="92"/>
    </location>
</feature>
<evidence type="ECO:0000313" key="4">
    <source>
        <dbReference type="EMBL" id="SIS82438.1"/>
    </source>
</evidence>
<gene>
    <name evidence="4" type="ORF">SAMN05421761_105197</name>
</gene>
<keyword evidence="3" id="KW-0472">Membrane</keyword>
<evidence type="ECO:0000256" key="2">
    <source>
        <dbReference type="SAM" id="MobiDB-lite"/>
    </source>
</evidence>
<keyword evidence="3" id="KW-0812">Transmembrane</keyword>
<keyword evidence="1" id="KW-0175">Coiled coil</keyword>
<dbReference type="OrthoDB" id="839535at2"/>
<dbReference type="RefSeq" id="WP_076500333.1">
    <property type="nucleotide sequence ID" value="NZ_FTOP01000005.1"/>
</dbReference>
<name>A0A1N7M8L8_9BACT</name>
<evidence type="ECO:0008006" key="6">
    <source>
        <dbReference type="Google" id="ProtNLM"/>
    </source>
</evidence>
<evidence type="ECO:0000313" key="5">
    <source>
        <dbReference type="Proteomes" id="UP000186026"/>
    </source>
</evidence>
<dbReference type="Proteomes" id="UP000186026">
    <property type="component" value="Unassembled WGS sequence"/>
</dbReference>
<feature type="region of interest" description="Disordered" evidence="2">
    <location>
        <begin position="98"/>
        <end position="123"/>
    </location>
</feature>
<dbReference type="STRING" id="529505.SAMN05421761_105197"/>
<dbReference type="EMBL" id="FTOP01000005">
    <property type="protein sequence ID" value="SIS82438.1"/>
    <property type="molecule type" value="Genomic_DNA"/>
</dbReference>
<proteinExistence type="predicted"/>
<reference evidence="5" key="1">
    <citation type="submission" date="2017-01" db="EMBL/GenBank/DDBJ databases">
        <authorList>
            <person name="Varghese N."/>
            <person name="Submissions S."/>
        </authorList>
    </citation>
    <scope>NUCLEOTIDE SEQUENCE [LARGE SCALE GENOMIC DNA]</scope>
    <source>
        <strain evidence="5">DSM 46698</strain>
    </source>
</reference>
<evidence type="ECO:0000256" key="1">
    <source>
        <dbReference type="SAM" id="Coils"/>
    </source>
</evidence>
<organism evidence="4 5">
    <name type="scientific">Belliella pelovolcani</name>
    <dbReference type="NCBI Taxonomy" id="529505"/>
    <lineage>
        <taxon>Bacteria</taxon>
        <taxon>Pseudomonadati</taxon>
        <taxon>Bacteroidota</taxon>
        <taxon>Cytophagia</taxon>
        <taxon>Cytophagales</taxon>
        <taxon>Cyclobacteriaceae</taxon>
        <taxon>Belliella</taxon>
    </lineage>
</organism>
<accession>A0A1N7M8L8</accession>
<keyword evidence="3" id="KW-1133">Transmembrane helix</keyword>
<evidence type="ECO:0000256" key="3">
    <source>
        <dbReference type="SAM" id="Phobius"/>
    </source>
</evidence>
<feature type="compositionally biased region" description="Basic and acidic residues" evidence="2">
    <location>
        <begin position="98"/>
        <end position="114"/>
    </location>
</feature>
<protein>
    <recommendedName>
        <fullName evidence="6">Lipopolysaccharide assembly protein A domain-containing protein</fullName>
    </recommendedName>
</protein>